<reference evidence="11 12" key="1">
    <citation type="submission" date="2024-04" db="EMBL/GenBank/DDBJ databases">
        <title>Novel species of the genus Ideonella isolated from streams.</title>
        <authorList>
            <person name="Lu H."/>
        </authorList>
    </citation>
    <scope>NUCLEOTIDE SEQUENCE [LARGE SCALE GENOMIC DNA]</scope>
    <source>
        <strain evidence="11 12">DXS29W</strain>
    </source>
</reference>
<evidence type="ECO:0000256" key="7">
    <source>
        <dbReference type="ARBA" id="ARBA00023306"/>
    </source>
</evidence>
<dbReference type="Proteomes" id="UP001371218">
    <property type="component" value="Unassembled WGS sequence"/>
</dbReference>
<name>A0ABU9BKN9_9BURK</name>
<evidence type="ECO:0000256" key="8">
    <source>
        <dbReference type="HAMAP-Rule" id="MF_00910"/>
    </source>
</evidence>
<evidence type="ECO:0000313" key="12">
    <source>
        <dbReference type="Proteomes" id="UP001371218"/>
    </source>
</evidence>
<dbReference type="GO" id="GO:0051301">
    <property type="term" value="P:cell division"/>
    <property type="evidence" value="ECO:0007669"/>
    <property type="project" value="UniProtKB-KW"/>
</dbReference>
<dbReference type="Pfam" id="PF04999">
    <property type="entry name" value="FtsL"/>
    <property type="match status" value="1"/>
</dbReference>
<accession>A0ABU9BKN9</accession>
<evidence type="ECO:0000256" key="10">
    <source>
        <dbReference type="SAM" id="MobiDB-lite"/>
    </source>
</evidence>
<dbReference type="HAMAP" id="MF_00910">
    <property type="entry name" value="FtsL"/>
    <property type="match status" value="1"/>
</dbReference>
<evidence type="ECO:0000256" key="4">
    <source>
        <dbReference type="ARBA" id="ARBA00022692"/>
    </source>
</evidence>
<comment type="caution">
    <text evidence="11">The sequence shown here is derived from an EMBL/GenBank/DDBJ whole genome shotgun (WGS) entry which is preliminary data.</text>
</comment>
<evidence type="ECO:0000256" key="2">
    <source>
        <dbReference type="ARBA" id="ARBA00022475"/>
    </source>
</evidence>
<dbReference type="EMBL" id="JBBUTG010000002">
    <property type="protein sequence ID" value="MEK8030063.1"/>
    <property type="molecule type" value="Genomic_DNA"/>
</dbReference>
<evidence type="ECO:0000256" key="1">
    <source>
        <dbReference type="ARBA" id="ARBA00004401"/>
    </source>
</evidence>
<dbReference type="RefSeq" id="WP_341424418.1">
    <property type="nucleotide sequence ID" value="NZ_JBBUTG010000002.1"/>
</dbReference>
<keyword evidence="8" id="KW-0997">Cell inner membrane</keyword>
<comment type="function">
    <text evidence="8">Essential cell division protein. May link together the upstream cell division proteins, which are predominantly cytoplasmic, with the downstream cell division proteins, which are predominantly periplasmic.</text>
</comment>
<comment type="similarity">
    <text evidence="8">Belongs to the FtsL family.</text>
</comment>
<keyword evidence="12" id="KW-1185">Reference proteome</keyword>
<feature type="region of interest" description="Disordered" evidence="10">
    <location>
        <begin position="91"/>
        <end position="111"/>
    </location>
</feature>
<evidence type="ECO:0000256" key="9">
    <source>
        <dbReference type="NCBIfam" id="TIGR02209"/>
    </source>
</evidence>
<keyword evidence="3 8" id="KW-0132">Cell division</keyword>
<keyword evidence="6 8" id="KW-0472">Membrane</keyword>
<keyword evidence="7 8" id="KW-0131">Cell cycle</keyword>
<keyword evidence="5 8" id="KW-1133">Transmembrane helix</keyword>
<evidence type="ECO:0000256" key="5">
    <source>
        <dbReference type="ARBA" id="ARBA00022989"/>
    </source>
</evidence>
<comment type="subunit">
    <text evidence="8">Part of a complex composed of FtsB, FtsL and FtsQ.</text>
</comment>
<sequence>MTRLSVLLLVALVVSGLWLVKTSYESRRLFAEIERAKAEETQLAADAKRLDAERRTEATHLKVERTAREKLQMRLATADVTVYVNDTRRGAAGVPSQEASSASGPTVEVAR</sequence>
<evidence type="ECO:0000313" key="11">
    <source>
        <dbReference type="EMBL" id="MEK8030063.1"/>
    </source>
</evidence>
<dbReference type="InterPro" id="IPR011922">
    <property type="entry name" value="Cell_div_FtsL"/>
</dbReference>
<comment type="subcellular location">
    <subcellularLocation>
        <location evidence="8">Cell inner membrane</location>
        <topology evidence="8">Single-pass type II membrane protein</topology>
    </subcellularLocation>
    <subcellularLocation>
        <location evidence="1">Cell membrane</location>
        <topology evidence="1">Single-pass type II membrane protein</topology>
    </subcellularLocation>
    <text evidence="8">Localizes to the division septum where it forms a ring structure.</text>
</comment>
<evidence type="ECO:0000256" key="3">
    <source>
        <dbReference type="ARBA" id="ARBA00022618"/>
    </source>
</evidence>
<evidence type="ECO:0000256" key="6">
    <source>
        <dbReference type="ARBA" id="ARBA00023136"/>
    </source>
</evidence>
<dbReference type="NCBIfam" id="TIGR02209">
    <property type="entry name" value="ftsL_broad"/>
    <property type="match status" value="1"/>
</dbReference>
<keyword evidence="2 8" id="KW-1003">Cell membrane</keyword>
<keyword evidence="4 8" id="KW-0812">Transmembrane</keyword>
<gene>
    <name evidence="8 11" type="primary">ftsL</name>
    <name evidence="11" type="ORF">AACH06_04445</name>
</gene>
<proteinExistence type="inferred from homology"/>
<organism evidence="11 12">
    <name type="scientific">Ideonella lacteola</name>
    <dbReference type="NCBI Taxonomy" id="2984193"/>
    <lineage>
        <taxon>Bacteria</taxon>
        <taxon>Pseudomonadati</taxon>
        <taxon>Pseudomonadota</taxon>
        <taxon>Betaproteobacteria</taxon>
        <taxon>Burkholderiales</taxon>
        <taxon>Sphaerotilaceae</taxon>
        <taxon>Ideonella</taxon>
    </lineage>
</organism>
<protein>
    <recommendedName>
        <fullName evidence="8 9">Cell division protein FtsL</fullName>
    </recommendedName>
</protein>